<dbReference type="Gene3D" id="3.90.1750.10">
    <property type="entry name" value="Hect, E3 ligase catalytic domains"/>
    <property type="match status" value="1"/>
</dbReference>
<dbReference type="GO" id="GO:0004842">
    <property type="term" value="F:ubiquitin-protein transferase activity"/>
    <property type="evidence" value="ECO:0007669"/>
    <property type="project" value="InterPro"/>
</dbReference>
<dbReference type="Proteomes" id="UP000663836">
    <property type="component" value="Unassembled WGS sequence"/>
</dbReference>
<dbReference type="PANTHER" id="PTHR46654:SF1">
    <property type="entry name" value="E3 UBIQUITIN-PROTEIN LIGASE HECTD3"/>
    <property type="match status" value="1"/>
</dbReference>
<feature type="domain" description="HECT" evidence="3">
    <location>
        <begin position="222"/>
        <end position="586"/>
    </location>
</feature>
<evidence type="ECO:0000256" key="1">
    <source>
        <dbReference type="ARBA" id="ARBA00022786"/>
    </source>
</evidence>
<gene>
    <name evidence="5" type="ORF">JBS370_LOCUS13082</name>
    <name evidence="4" type="ORF">ZHD862_LOCUS26824</name>
</gene>
<evidence type="ECO:0000313" key="4">
    <source>
        <dbReference type="EMBL" id="CAF1278976.1"/>
    </source>
</evidence>
<dbReference type="AlphaFoldDB" id="A0A815C494"/>
<evidence type="ECO:0000313" key="6">
    <source>
        <dbReference type="Proteomes" id="UP000663864"/>
    </source>
</evidence>
<name>A0A815C494_9BILA</name>
<dbReference type="InterPro" id="IPR000569">
    <property type="entry name" value="HECT_dom"/>
</dbReference>
<dbReference type="Proteomes" id="UP000663864">
    <property type="component" value="Unassembled WGS sequence"/>
</dbReference>
<keyword evidence="1 2" id="KW-0833">Ubl conjugation pathway</keyword>
<proteinExistence type="predicted"/>
<dbReference type="SMART" id="SM00119">
    <property type="entry name" value="HECTc"/>
    <property type="match status" value="1"/>
</dbReference>
<protein>
    <recommendedName>
        <fullName evidence="3">HECT domain-containing protein</fullName>
    </recommendedName>
</protein>
<feature type="active site" description="Glycyl thioester intermediate" evidence="2">
    <location>
        <position position="554"/>
    </location>
</feature>
<dbReference type="EMBL" id="CAJOBD010001100">
    <property type="protein sequence ID" value="CAF3760291.1"/>
    <property type="molecule type" value="Genomic_DNA"/>
</dbReference>
<sequence>MDEQQTKQLELTLAESLEVVRDLFTVIDIIHVLNDTTKQTPWPEAFLAQSSTTLDDNLNYTVEDLDRSKNYFDETADLQLLNLMNKKLSSDNSFDEFINCLPMESESTAVIYKEYPSLSNIPGDCVRTRTKFFYQLSVLIEKVLPTVDLSLPLGQSILMDKFRKAKIYLLHRKKYELLQQSLEQTVATDDDSRPSVQFDTLKASYPGENGENTMFNQAFEQLFKDASIKFRRADERLWHATYVGMHSIDAGGPYRDSVTCICSDICSTRLPLFILCPNGRTGSGSNQDRWIPNVFSPKESIPNIFRNQYRFVGQLMGMAIRQKHYLDLKFPTLLWKQLVREPITLEDIEAIDMQSFTIIKEMEMQIEQSQLIDSDTDIDFLFSSIMSELRFDVASSAGQTYELVPGGKDIPITAANFKDYCRKYREYRLNEFSRQIDFIRQGLYSMVPLYYLSLFTADELEQAICGKGQIDVELLKKNTYYGGVSHEDSPHIQRFWTVLNDMFNEEQRKSFLIFVWGRSTLPTRDADFTSKFCINPYYASPDEIDRVLPRSHTCSFTIDLPEYSTIEIMHERLNYAVTYCSSIDAD</sequence>
<organism evidence="4 6">
    <name type="scientific">Rotaria sordida</name>
    <dbReference type="NCBI Taxonomy" id="392033"/>
    <lineage>
        <taxon>Eukaryota</taxon>
        <taxon>Metazoa</taxon>
        <taxon>Spiralia</taxon>
        <taxon>Gnathifera</taxon>
        <taxon>Rotifera</taxon>
        <taxon>Eurotatoria</taxon>
        <taxon>Bdelloidea</taxon>
        <taxon>Philodinida</taxon>
        <taxon>Philodinidae</taxon>
        <taxon>Rotaria</taxon>
    </lineage>
</organism>
<reference evidence="4" key="1">
    <citation type="submission" date="2021-02" db="EMBL/GenBank/DDBJ databases">
        <authorList>
            <person name="Nowell W R."/>
        </authorList>
    </citation>
    <scope>NUCLEOTIDE SEQUENCE</scope>
</reference>
<evidence type="ECO:0000256" key="2">
    <source>
        <dbReference type="PROSITE-ProRule" id="PRU00104"/>
    </source>
</evidence>
<dbReference type="Gene3D" id="3.30.2160.10">
    <property type="entry name" value="Hect, E3 ligase catalytic domain"/>
    <property type="match status" value="1"/>
</dbReference>
<dbReference type="InterPro" id="IPR035983">
    <property type="entry name" value="Hect_E3_ubiquitin_ligase"/>
</dbReference>
<dbReference type="Gene3D" id="3.30.2410.10">
    <property type="entry name" value="Hect, E3 ligase catalytic domain"/>
    <property type="match status" value="1"/>
</dbReference>
<dbReference type="InterPro" id="IPR042469">
    <property type="entry name" value="HECTD3"/>
</dbReference>
<dbReference type="Pfam" id="PF00632">
    <property type="entry name" value="HECT"/>
    <property type="match status" value="1"/>
</dbReference>
<dbReference type="SUPFAM" id="SSF56204">
    <property type="entry name" value="Hect, E3 ligase catalytic domain"/>
    <property type="match status" value="1"/>
</dbReference>
<dbReference type="EMBL" id="CAJNOT010002052">
    <property type="protein sequence ID" value="CAF1278976.1"/>
    <property type="molecule type" value="Genomic_DNA"/>
</dbReference>
<dbReference type="PANTHER" id="PTHR46654">
    <property type="entry name" value="E3 UBIQUITIN-PROTEIN LIGASE HECTD3"/>
    <property type="match status" value="1"/>
</dbReference>
<comment type="caution">
    <text evidence="4">The sequence shown here is derived from an EMBL/GenBank/DDBJ whole genome shotgun (WGS) entry which is preliminary data.</text>
</comment>
<accession>A0A815C494</accession>
<evidence type="ECO:0000313" key="5">
    <source>
        <dbReference type="EMBL" id="CAF3760291.1"/>
    </source>
</evidence>
<evidence type="ECO:0000259" key="3">
    <source>
        <dbReference type="PROSITE" id="PS50237"/>
    </source>
</evidence>
<dbReference type="PROSITE" id="PS50237">
    <property type="entry name" value="HECT"/>
    <property type="match status" value="1"/>
</dbReference>